<dbReference type="FunFam" id="1.10.486.10:FF:000003">
    <property type="entry name" value="ATP-dependent DNA helicase"/>
    <property type="match status" value="1"/>
</dbReference>
<dbReference type="AlphaFoldDB" id="A0A223HW73"/>
<comment type="catalytic activity">
    <reaction evidence="8">
        <text>Couples ATP hydrolysis with the unwinding of duplex DNA by translocating in the 3'-5' direction.</text>
        <dbReference type="EC" id="5.6.2.4"/>
    </reaction>
</comment>
<evidence type="ECO:0000256" key="7">
    <source>
        <dbReference type="ARBA" id="ARBA00023235"/>
    </source>
</evidence>
<comment type="similarity">
    <text evidence="1 11">Belongs to the helicase family. UvrD subfamily.</text>
</comment>
<dbReference type="Gene3D" id="3.40.50.300">
    <property type="entry name" value="P-loop containing nucleotide triphosphate hydrolases"/>
    <property type="match status" value="2"/>
</dbReference>
<keyword evidence="7" id="KW-0413">Isomerase</keyword>
<feature type="domain" description="UvrD-like helicase ATP-binding" evidence="12">
    <location>
        <begin position="5"/>
        <end position="284"/>
    </location>
</feature>
<keyword evidence="5 10" id="KW-0067">ATP-binding</keyword>
<dbReference type="InterPro" id="IPR000212">
    <property type="entry name" value="DNA_helicase_UvrD/REP"/>
</dbReference>
<feature type="domain" description="UvrD-like helicase C-terminal" evidence="13">
    <location>
        <begin position="285"/>
        <end position="555"/>
    </location>
</feature>
<dbReference type="PANTHER" id="PTHR11070:SF2">
    <property type="entry name" value="ATP-DEPENDENT DNA HELICASE SRS2"/>
    <property type="match status" value="1"/>
</dbReference>
<evidence type="ECO:0000259" key="13">
    <source>
        <dbReference type="PROSITE" id="PS51217"/>
    </source>
</evidence>
<dbReference type="Pfam" id="PF13361">
    <property type="entry name" value="UvrD_C"/>
    <property type="match status" value="1"/>
</dbReference>
<dbReference type="InterPro" id="IPR013986">
    <property type="entry name" value="DExx_box_DNA_helicase_dom_sf"/>
</dbReference>
<dbReference type="PROSITE" id="PS51217">
    <property type="entry name" value="UVRD_HELICASE_CTER"/>
    <property type="match status" value="1"/>
</dbReference>
<reference evidence="14 15" key="1">
    <citation type="submission" date="2016-08" db="EMBL/GenBank/DDBJ databases">
        <title>A novel genetic cassette of butanologenic Thermoanaerobacterium thermosaccharolyticum that directly convert cellulose to butanol.</title>
        <authorList>
            <person name="Li T."/>
            <person name="He J."/>
        </authorList>
    </citation>
    <scope>NUCLEOTIDE SEQUENCE [LARGE SCALE GENOMIC DNA]</scope>
    <source>
        <strain evidence="14 15">TG57</strain>
    </source>
</reference>
<dbReference type="GO" id="GO:0000725">
    <property type="term" value="P:recombinational repair"/>
    <property type="evidence" value="ECO:0007669"/>
    <property type="project" value="TreeGrafter"/>
</dbReference>
<dbReference type="SUPFAM" id="SSF52540">
    <property type="entry name" value="P-loop containing nucleoside triphosphate hydrolases"/>
    <property type="match status" value="1"/>
</dbReference>
<dbReference type="GO" id="GO:0016887">
    <property type="term" value="F:ATP hydrolysis activity"/>
    <property type="evidence" value="ECO:0007669"/>
    <property type="project" value="RHEA"/>
</dbReference>
<dbReference type="Proteomes" id="UP000214975">
    <property type="component" value="Chromosome"/>
</dbReference>
<dbReference type="CDD" id="cd17932">
    <property type="entry name" value="DEXQc_UvrD"/>
    <property type="match status" value="1"/>
</dbReference>
<dbReference type="InterPro" id="IPR014016">
    <property type="entry name" value="UvrD-like_ATP-bd"/>
</dbReference>
<gene>
    <name evidence="14" type="ORF">Thert_00540</name>
</gene>
<dbReference type="CDD" id="cd18807">
    <property type="entry name" value="SF1_C_UvrD"/>
    <property type="match status" value="1"/>
</dbReference>
<evidence type="ECO:0000256" key="3">
    <source>
        <dbReference type="ARBA" id="ARBA00022801"/>
    </source>
</evidence>
<dbReference type="GO" id="GO:0033202">
    <property type="term" value="C:DNA helicase complex"/>
    <property type="evidence" value="ECO:0007669"/>
    <property type="project" value="TreeGrafter"/>
</dbReference>
<organism evidence="14 15">
    <name type="scientific">Thermoanaerobacterium thermosaccharolyticum</name>
    <name type="common">Clostridium thermosaccharolyticum</name>
    <dbReference type="NCBI Taxonomy" id="1517"/>
    <lineage>
        <taxon>Bacteria</taxon>
        <taxon>Bacillati</taxon>
        <taxon>Bacillota</taxon>
        <taxon>Clostridia</taxon>
        <taxon>Thermoanaerobacterales</taxon>
        <taxon>Thermoanaerobacteraceae</taxon>
        <taxon>Thermoanaerobacterium</taxon>
    </lineage>
</organism>
<dbReference type="RefSeq" id="WP_094396817.1">
    <property type="nucleotide sequence ID" value="NZ_CP016893.1"/>
</dbReference>
<evidence type="ECO:0000256" key="9">
    <source>
        <dbReference type="ARBA" id="ARBA00048988"/>
    </source>
</evidence>
<dbReference type="NCBIfam" id="TIGR01073">
    <property type="entry name" value="pcrA"/>
    <property type="match status" value="1"/>
</dbReference>
<evidence type="ECO:0000256" key="2">
    <source>
        <dbReference type="ARBA" id="ARBA00022741"/>
    </source>
</evidence>
<keyword evidence="3 10" id="KW-0378">Hydrolase</keyword>
<evidence type="ECO:0000256" key="6">
    <source>
        <dbReference type="ARBA" id="ARBA00023125"/>
    </source>
</evidence>
<evidence type="ECO:0000256" key="11">
    <source>
        <dbReference type="RuleBase" id="RU364053"/>
    </source>
</evidence>
<dbReference type="GO" id="GO:0005829">
    <property type="term" value="C:cytosol"/>
    <property type="evidence" value="ECO:0007669"/>
    <property type="project" value="TreeGrafter"/>
</dbReference>
<dbReference type="PROSITE" id="PS51198">
    <property type="entry name" value="UVRD_HELICASE_ATP_BIND"/>
    <property type="match status" value="1"/>
</dbReference>
<dbReference type="EC" id="5.6.2.4" evidence="11"/>
<sequence length="716" mass="82955">MNILDKLNDRQKEAVVTTEGPLLILAGAGSGKTRVLTHRIAYLIKEKRVSPANILAITFTNKAAQEMKDRVESLLGYVGDIWVSTFHSACVRILRRDIEKIGYDKNFVIYDTQDQKSLVYDCIKELDLNEKQYTPKGMLSAISKAKDKMVSPDEYLLEFGNDYRNKKVADVYRLYQKKLKKDNALDFDDIIIKIIELFKKDEEILRYYQDRFRYIMVDEYQDTNRPQYEFVNLLAKRYRNLCVVGDDDQSIYGWRGADIKNILDFEKDYPEAKVIKLEQNYRSTQIILDAANNVIDNNIKRKKKQLWTDNKDGEKIVVCEVQNEREEANFIIDRIKDLIANGKKYSDFAILYRTNAQSRIFEEACMMNDIPYKLVGALRFYDRKEIKDIIAYLRILVNPYDDVSLKRIINVPKRGIGESTVSALEQYAREHDTSMYFAIPDVELKGRARKVLDNFKKFIDDLINQLDFMTITEVIDYILEKTGYMDELKEDDTKESESRIENINEFIRAAREFMETSEDKSLESFLSGITLVSDIDTAGDIGESVVLMTLHSAKGLEFPVVFMAGMEEGIFPSSMSFIDEHELEEERRLCYVGITRAKERLFMTYARTRNLYGKPQYNTASRFINEIPQDLIVEYDKGAIKRNDYESVSSYINTFARKANDKANYNPGDKVEHKLWGIGTVVNVEGIGEERELTVAFPNVGIKRLSLKYAPIRAIS</sequence>
<dbReference type="GO" id="GO:0009314">
    <property type="term" value="P:response to radiation"/>
    <property type="evidence" value="ECO:0007669"/>
    <property type="project" value="UniProtKB-ARBA"/>
</dbReference>
<dbReference type="Pfam" id="PF00580">
    <property type="entry name" value="UvrD-helicase"/>
    <property type="match status" value="1"/>
</dbReference>
<dbReference type="Pfam" id="PF21196">
    <property type="entry name" value="PcrA_UvrD_tudor"/>
    <property type="match status" value="1"/>
</dbReference>
<evidence type="ECO:0000259" key="12">
    <source>
        <dbReference type="PROSITE" id="PS51198"/>
    </source>
</evidence>
<dbReference type="EMBL" id="CP016893">
    <property type="protein sequence ID" value="AST56726.1"/>
    <property type="molecule type" value="Genomic_DNA"/>
</dbReference>
<evidence type="ECO:0000256" key="10">
    <source>
        <dbReference type="PROSITE-ProRule" id="PRU00560"/>
    </source>
</evidence>
<protein>
    <recommendedName>
        <fullName evidence="11">ATP-dependent DNA helicase</fullName>
        <ecNumber evidence="11">5.6.2.4</ecNumber>
    </recommendedName>
</protein>
<name>A0A223HW73_THETR</name>
<dbReference type="GO" id="GO:0005524">
    <property type="term" value="F:ATP binding"/>
    <property type="evidence" value="ECO:0007669"/>
    <property type="project" value="UniProtKB-UniRule"/>
</dbReference>
<comment type="catalytic activity">
    <reaction evidence="9 11">
        <text>ATP + H2O = ADP + phosphate + H(+)</text>
        <dbReference type="Rhea" id="RHEA:13065"/>
        <dbReference type="ChEBI" id="CHEBI:15377"/>
        <dbReference type="ChEBI" id="CHEBI:15378"/>
        <dbReference type="ChEBI" id="CHEBI:30616"/>
        <dbReference type="ChEBI" id="CHEBI:43474"/>
        <dbReference type="ChEBI" id="CHEBI:456216"/>
        <dbReference type="EC" id="5.6.2.4"/>
    </reaction>
</comment>
<dbReference type="GO" id="GO:0006260">
    <property type="term" value="P:DNA replication"/>
    <property type="evidence" value="ECO:0007669"/>
    <property type="project" value="InterPro"/>
</dbReference>
<dbReference type="FunFam" id="1.10.10.160:FF:000001">
    <property type="entry name" value="ATP-dependent DNA helicase"/>
    <property type="match status" value="1"/>
</dbReference>
<feature type="binding site" evidence="10">
    <location>
        <begin position="26"/>
        <end position="33"/>
    </location>
    <ligand>
        <name>ATP</name>
        <dbReference type="ChEBI" id="CHEBI:30616"/>
    </ligand>
</feature>
<dbReference type="Gene3D" id="1.10.10.160">
    <property type="match status" value="1"/>
</dbReference>
<dbReference type="InterPro" id="IPR027417">
    <property type="entry name" value="P-loop_NTPase"/>
</dbReference>
<keyword evidence="6 11" id="KW-0238">DNA-binding</keyword>
<keyword evidence="4 10" id="KW-0347">Helicase</keyword>
<dbReference type="Gene3D" id="1.10.486.10">
    <property type="entry name" value="PCRA, domain 4"/>
    <property type="match status" value="1"/>
</dbReference>
<evidence type="ECO:0000313" key="14">
    <source>
        <dbReference type="EMBL" id="AST56726.1"/>
    </source>
</evidence>
<dbReference type="InterPro" id="IPR005751">
    <property type="entry name" value="ATP-dep_DNA_helicase_PcrA"/>
</dbReference>
<dbReference type="PANTHER" id="PTHR11070">
    <property type="entry name" value="UVRD / RECB / PCRA DNA HELICASE FAMILY MEMBER"/>
    <property type="match status" value="1"/>
</dbReference>
<dbReference type="InterPro" id="IPR014017">
    <property type="entry name" value="DNA_helicase_UvrD-like_C"/>
</dbReference>
<evidence type="ECO:0000256" key="1">
    <source>
        <dbReference type="ARBA" id="ARBA00009922"/>
    </source>
</evidence>
<accession>A0A223HW73</accession>
<dbReference type="GO" id="GO:0003677">
    <property type="term" value="F:DNA binding"/>
    <property type="evidence" value="ECO:0007669"/>
    <property type="project" value="UniProtKB-KW"/>
</dbReference>
<evidence type="ECO:0000313" key="15">
    <source>
        <dbReference type="Proteomes" id="UP000214975"/>
    </source>
</evidence>
<evidence type="ECO:0000256" key="8">
    <source>
        <dbReference type="ARBA" id="ARBA00034617"/>
    </source>
</evidence>
<dbReference type="GO" id="GO:0043138">
    <property type="term" value="F:3'-5' DNA helicase activity"/>
    <property type="evidence" value="ECO:0007669"/>
    <property type="project" value="UniProtKB-EC"/>
</dbReference>
<keyword evidence="2 10" id="KW-0547">Nucleotide-binding</keyword>
<proteinExistence type="inferred from homology"/>
<evidence type="ECO:0000256" key="4">
    <source>
        <dbReference type="ARBA" id="ARBA00022806"/>
    </source>
</evidence>
<evidence type="ECO:0000256" key="5">
    <source>
        <dbReference type="ARBA" id="ARBA00022840"/>
    </source>
</evidence>